<dbReference type="AlphaFoldDB" id="A0A8R1DMQ3"/>
<reference evidence="3" key="1">
    <citation type="submission" date="2010-08" db="EMBL/GenBank/DDBJ databases">
        <authorList>
            <consortium name="Caenorhabditis japonica Sequencing Consortium"/>
            <person name="Wilson R.K."/>
        </authorList>
    </citation>
    <scope>NUCLEOTIDE SEQUENCE [LARGE SCALE GENOMIC DNA]</scope>
    <source>
        <strain evidence="3">DF5081</strain>
    </source>
</reference>
<name>A0A8R1DMQ3_CAEJA</name>
<evidence type="ECO:0000313" key="3">
    <source>
        <dbReference type="Proteomes" id="UP000005237"/>
    </source>
</evidence>
<dbReference type="Proteomes" id="UP000005237">
    <property type="component" value="Unassembled WGS sequence"/>
</dbReference>
<dbReference type="EnsemblMetazoa" id="CJA06684.1">
    <property type="protein sequence ID" value="CJA06684.1"/>
    <property type="gene ID" value="WBGene00125888"/>
</dbReference>
<reference evidence="2" key="2">
    <citation type="submission" date="2022-06" db="UniProtKB">
        <authorList>
            <consortium name="EnsemblMetazoa"/>
        </authorList>
    </citation>
    <scope>IDENTIFICATION</scope>
    <source>
        <strain evidence="2">DF5081</strain>
    </source>
</reference>
<evidence type="ECO:0000313" key="2">
    <source>
        <dbReference type="EnsemblMetazoa" id="CJA06684.1"/>
    </source>
</evidence>
<protein>
    <submittedName>
        <fullName evidence="2">Uncharacterized protein</fullName>
    </submittedName>
</protein>
<keyword evidence="3" id="KW-1185">Reference proteome</keyword>
<feature type="compositionally biased region" description="Low complexity" evidence="1">
    <location>
        <begin position="1"/>
        <end position="14"/>
    </location>
</feature>
<proteinExistence type="predicted"/>
<sequence>MFHSVPNTSTSSEPGGPPSSRPRNVPGQSGSRIMKRKVEDEKMGTKIPKVEELYNEEKKVIKIEATGCCSSNNVPEERQAVEEAINKEELARYREIGRRLCQLVPSDFNNYPGARKSCKLIVSRGPDILEAVRRNLQMIQSKLGEYAEGTIFAHPEELTNSFAKTTPRLLYLLDDIVGEKLQERAVLMEAMEGVAKEPKGEVVVKLEEPDQL</sequence>
<organism evidence="2 3">
    <name type="scientific">Caenorhabditis japonica</name>
    <dbReference type="NCBI Taxonomy" id="281687"/>
    <lineage>
        <taxon>Eukaryota</taxon>
        <taxon>Metazoa</taxon>
        <taxon>Ecdysozoa</taxon>
        <taxon>Nematoda</taxon>
        <taxon>Chromadorea</taxon>
        <taxon>Rhabditida</taxon>
        <taxon>Rhabditina</taxon>
        <taxon>Rhabditomorpha</taxon>
        <taxon>Rhabditoidea</taxon>
        <taxon>Rhabditidae</taxon>
        <taxon>Peloderinae</taxon>
        <taxon>Caenorhabditis</taxon>
    </lineage>
</organism>
<evidence type="ECO:0000256" key="1">
    <source>
        <dbReference type="SAM" id="MobiDB-lite"/>
    </source>
</evidence>
<accession>A0A8R1DMQ3</accession>
<feature type="region of interest" description="Disordered" evidence="1">
    <location>
        <begin position="1"/>
        <end position="42"/>
    </location>
</feature>